<feature type="signal peptide" evidence="4">
    <location>
        <begin position="1"/>
        <end position="26"/>
    </location>
</feature>
<accession>A0AAD5GZV2</accession>
<feature type="domain" description="Choloylglycine hydrolase/NAAA C-terminal" evidence="5">
    <location>
        <begin position="35"/>
        <end position="255"/>
    </location>
</feature>
<dbReference type="AlphaFoldDB" id="A0AAD5GZV2"/>
<evidence type="ECO:0000256" key="1">
    <source>
        <dbReference type="ARBA" id="ARBA00006625"/>
    </source>
</evidence>
<evidence type="ECO:0000256" key="3">
    <source>
        <dbReference type="SAM" id="MobiDB-lite"/>
    </source>
</evidence>
<comment type="caution">
    <text evidence="6">The sequence shown here is derived from an EMBL/GenBank/DDBJ whole genome shotgun (WGS) entry which is preliminary data.</text>
</comment>
<keyword evidence="7" id="KW-1185">Reference proteome</keyword>
<protein>
    <recommendedName>
        <fullName evidence="5">Choloylglycine hydrolase/NAAA C-terminal domain-containing protein</fullName>
    </recommendedName>
</protein>
<sequence>MRADRSFRRALAALPLLLGLVGSATACSVFTLDCKKLDGGVVSARTMDFMRHAEVGWRIDVMPPGVQYPAREPCPGCAAPSFTTRLPFAGLTGIGGDIWVDGLNSQGLTAAYLWLETHPFELNYRQARHSSAPGAPMAWLDVMPYMLGHFSTVKEAVAWATSDEVQIPLHMALSDATGASVLLEFTGSRKAEVHWGAAVVTNDPPYPEHQRWMGVWTDAIERAKAQGGSVDPLPPPPDTYARVPGNWDSLPRDIRTRMLLEVACDEYPDREWSPKPGGILPSTAAAMSILRSVEVPWGANGDPPPGSFSAGDTMISMLREHATGLYLWRSPGSPRWQGVRLRGADWSAYGGARRAIELSVGAEAWFADLTSPSGGGEQALSGGLKLGQSDAAAAA</sequence>
<proteinExistence type="inferred from homology"/>
<dbReference type="SUPFAM" id="SSF56235">
    <property type="entry name" value="N-terminal nucleophile aminohydrolases (Ntn hydrolases)"/>
    <property type="match status" value="1"/>
</dbReference>
<dbReference type="InterPro" id="IPR052193">
    <property type="entry name" value="Peptidase_C59"/>
</dbReference>
<evidence type="ECO:0000256" key="4">
    <source>
        <dbReference type="SAM" id="SignalP"/>
    </source>
</evidence>
<organism evidence="6 7">
    <name type="scientific">Chlorella ohadii</name>
    <dbReference type="NCBI Taxonomy" id="2649997"/>
    <lineage>
        <taxon>Eukaryota</taxon>
        <taxon>Viridiplantae</taxon>
        <taxon>Chlorophyta</taxon>
        <taxon>core chlorophytes</taxon>
        <taxon>Trebouxiophyceae</taxon>
        <taxon>Chlorellales</taxon>
        <taxon>Chlorellaceae</taxon>
        <taxon>Chlorella clade</taxon>
        <taxon>Chlorella</taxon>
    </lineage>
</organism>
<dbReference type="Proteomes" id="UP001205105">
    <property type="component" value="Unassembled WGS sequence"/>
</dbReference>
<gene>
    <name evidence="6" type="ORF">COHA_007540</name>
</gene>
<feature type="chain" id="PRO_5041921004" description="Choloylglycine hydrolase/NAAA C-terminal domain-containing protein" evidence="4">
    <location>
        <begin position="27"/>
        <end position="395"/>
    </location>
</feature>
<evidence type="ECO:0000259" key="5">
    <source>
        <dbReference type="Pfam" id="PF02275"/>
    </source>
</evidence>
<feature type="region of interest" description="Disordered" evidence="3">
    <location>
        <begin position="375"/>
        <end position="395"/>
    </location>
</feature>
<reference evidence="6" key="1">
    <citation type="submission" date="2020-11" db="EMBL/GenBank/DDBJ databases">
        <title>Chlorella ohadii genome sequencing and assembly.</title>
        <authorList>
            <person name="Murik O."/>
            <person name="Treves H."/>
            <person name="Kedem I."/>
            <person name="Shotland Y."/>
            <person name="Kaplan A."/>
        </authorList>
    </citation>
    <scope>NUCLEOTIDE SEQUENCE</scope>
    <source>
        <strain evidence="6">1</strain>
    </source>
</reference>
<comment type="similarity">
    <text evidence="1">Belongs to the peptidase C59 family.</text>
</comment>
<dbReference type="InterPro" id="IPR029132">
    <property type="entry name" value="CBAH/NAAA_C"/>
</dbReference>
<dbReference type="PANTHER" id="PTHR35527">
    <property type="entry name" value="CHOLOYLGLYCINE HYDROLASE"/>
    <property type="match status" value="1"/>
</dbReference>
<dbReference type="PANTHER" id="PTHR35527:SF2">
    <property type="entry name" value="HYDROLASE"/>
    <property type="match status" value="1"/>
</dbReference>
<keyword evidence="4" id="KW-0732">Signal</keyword>
<dbReference type="PROSITE" id="PS51257">
    <property type="entry name" value="PROKAR_LIPOPROTEIN"/>
    <property type="match status" value="1"/>
</dbReference>
<evidence type="ECO:0000256" key="2">
    <source>
        <dbReference type="ARBA" id="ARBA00022801"/>
    </source>
</evidence>
<evidence type="ECO:0000313" key="7">
    <source>
        <dbReference type="Proteomes" id="UP001205105"/>
    </source>
</evidence>
<dbReference type="InterPro" id="IPR029055">
    <property type="entry name" value="Ntn_hydrolases_N"/>
</dbReference>
<dbReference type="GO" id="GO:0016787">
    <property type="term" value="F:hydrolase activity"/>
    <property type="evidence" value="ECO:0007669"/>
    <property type="project" value="UniProtKB-KW"/>
</dbReference>
<dbReference type="Pfam" id="PF02275">
    <property type="entry name" value="CBAH"/>
    <property type="match status" value="1"/>
</dbReference>
<feature type="region of interest" description="Disordered" evidence="3">
    <location>
        <begin position="226"/>
        <end position="245"/>
    </location>
</feature>
<name>A0AAD5GZV2_9CHLO</name>
<dbReference type="EMBL" id="JADXDR010000119">
    <property type="protein sequence ID" value="KAI7838744.1"/>
    <property type="molecule type" value="Genomic_DNA"/>
</dbReference>
<keyword evidence="2" id="KW-0378">Hydrolase</keyword>
<evidence type="ECO:0000313" key="6">
    <source>
        <dbReference type="EMBL" id="KAI7838744.1"/>
    </source>
</evidence>
<dbReference type="Gene3D" id="3.60.60.10">
    <property type="entry name" value="Penicillin V Acylase, Chain A"/>
    <property type="match status" value="1"/>
</dbReference>